<dbReference type="OrthoDB" id="9784288at2"/>
<sequence length="296" mass="31336">MKTGVVDQGLTSKQLGLLLGFVGVVCFSFTMPMTKLALASFNPWLLTFGRVSGAGLLSFALLARQGKLPLIRRHFGTLAGISLGVALGFPLLTSLALHTTSSSHAGIVLALLPLITAILGAVINRESHRIAFWIVSASGCLTVLAYVMLRDQVTLQAADLLLLGAALSAGFGYTLGAKLTRSLSGLDVICGALVVMLPVSLPATVVSWVYQPPVVIHQTAIIAMIYVTLLSQLFGFVPWYKGLALGGVALVSQVQLLQTFLTLTFSAWLLGETIGWIEYGVAILVIVQIYIAKKVG</sequence>
<evidence type="ECO:0000313" key="9">
    <source>
        <dbReference type="Proteomes" id="UP000271925"/>
    </source>
</evidence>
<dbReference type="SUPFAM" id="SSF103481">
    <property type="entry name" value="Multidrug resistance efflux transporter EmrE"/>
    <property type="match status" value="2"/>
</dbReference>
<feature type="transmembrane region" description="Helical" evidence="6">
    <location>
        <begin position="44"/>
        <end position="63"/>
    </location>
</feature>
<comment type="similarity">
    <text evidence="2">Belongs to the EamA transporter family.</text>
</comment>
<reference evidence="8 9" key="1">
    <citation type="submission" date="2018-11" db="EMBL/GenBank/DDBJ databases">
        <authorList>
            <person name="Zhou Z."/>
            <person name="Wang G."/>
        </authorList>
    </citation>
    <scope>NUCLEOTIDE SEQUENCE [LARGE SCALE GENOMIC DNA]</scope>
    <source>
        <strain evidence="8 9">KCTC52004</strain>
    </source>
</reference>
<evidence type="ECO:0000259" key="7">
    <source>
        <dbReference type="Pfam" id="PF00892"/>
    </source>
</evidence>
<feature type="transmembrane region" description="Helical" evidence="6">
    <location>
        <begin position="274"/>
        <end position="292"/>
    </location>
</feature>
<dbReference type="PANTHER" id="PTHR32322:SF2">
    <property type="entry name" value="EAMA DOMAIN-CONTAINING PROTEIN"/>
    <property type="match status" value="1"/>
</dbReference>
<dbReference type="InterPro" id="IPR050638">
    <property type="entry name" value="AA-Vitamin_Transporters"/>
</dbReference>
<dbReference type="AlphaFoldDB" id="A0A3P1BRZ3"/>
<dbReference type="RefSeq" id="WP_124873969.1">
    <property type="nucleotide sequence ID" value="NZ_RQJO01000008.1"/>
</dbReference>
<feature type="transmembrane region" description="Helical" evidence="6">
    <location>
        <begin position="103"/>
        <end position="123"/>
    </location>
</feature>
<proteinExistence type="inferred from homology"/>
<comment type="caution">
    <text evidence="8">The sequence shown here is derived from an EMBL/GenBank/DDBJ whole genome shotgun (WGS) entry which is preliminary data.</text>
</comment>
<evidence type="ECO:0000256" key="4">
    <source>
        <dbReference type="ARBA" id="ARBA00022989"/>
    </source>
</evidence>
<dbReference type="InterPro" id="IPR000620">
    <property type="entry name" value="EamA_dom"/>
</dbReference>
<dbReference type="InterPro" id="IPR037185">
    <property type="entry name" value="EmrE-like"/>
</dbReference>
<feature type="transmembrane region" description="Helical" evidence="6">
    <location>
        <begin position="155"/>
        <end position="176"/>
    </location>
</feature>
<feature type="transmembrane region" description="Helical" evidence="6">
    <location>
        <begin position="130"/>
        <end position="149"/>
    </location>
</feature>
<organism evidence="8 9">
    <name type="scientific">Larkinella rosea</name>
    <dbReference type="NCBI Taxonomy" id="2025312"/>
    <lineage>
        <taxon>Bacteria</taxon>
        <taxon>Pseudomonadati</taxon>
        <taxon>Bacteroidota</taxon>
        <taxon>Cytophagia</taxon>
        <taxon>Cytophagales</taxon>
        <taxon>Spirosomataceae</taxon>
        <taxon>Larkinella</taxon>
    </lineage>
</organism>
<evidence type="ECO:0000256" key="5">
    <source>
        <dbReference type="ARBA" id="ARBA00023136"/>
    </source>
</evidence>
<evidence type="ECO:0000256" key="2">
    <source>
        <dbReference type="ARBA" id="ARBA00007362"/>
    </source>
</evidence>
<keyword evidence="4 6" id="KW-1133">Transmembrane helix</keyword>
<evidence type="ECO:0000313" key="8">
    <source>
        <dbReference type="EMBL" id="RRB03842.1"/>
    </source>
</evidence>
<accession>A0A3P1BRZ3</accession>
<feature type="transmembrane region" description="Helical" evidence="6">
    <location>
        <begin position="15"/>
        <end position="38"/>
    </location>
</feature>
<keyword evidence="9" id="KW-1185">Reference proteome</keyword>
<evidence type="ECO:0000256" key="6">
    <source>
        <dbReference type="SAM" id="Phobius"/>
    </source>
</evidence>
<gene>
    <name evidence="8" type="ORF">EHT25_09900</name>
</gene>
<name>A0A3P1BRZ3_9BACT</name>
<feature type="transmembrane region" description="Helical" evidence="6">
    <location>
        <begin position="75"/>
        <end position="97"/>
    </location>
</feature>
<feature type="domain" description="EamA" evidence="7">
    <location>
        <begin position="15"/>
        <end position="144"/>
    </location>
</feature>
<dbReference type="Proteomes" id="UP000271925">
    <property type="component" value="Unassembled WGS sequence"/>
</dbReference>
<dbReference type="GO" id="GO:0016020">
    <property type="term" value="C:membrane"/>
    <property type="evidence" value="ECO:0007669"/>
    <property type="project" value="UniProtKB-SubCell"/>
</dbReference>
<protein>
    <submittedName>
        <fullName evidence="8">DMT family transporter</fullName>
    </submittedName>
</protein>
<evidence type="ECO:0000256" key="3">
    <source>
        <dbReference type="ARBA" id="ARBA00022692"/>
    </source>
</evidence>
<dbReference type="EMBL" id="RQJO01000008">
    <property type="protein sequence ID" value="RRB03842.1"/>
    <property type="molecule type" value="Genomic_DNA"/>
</dbReference>
<comment type="subcellular location">
    <subcellularLocation>
        <location evidence="1">Membrane</location>
        <topology evidence="1">Multi-pass membrane protein</topology>
    </subcellularLocation>
</comment>
<dbReference type="PANTHER" id="PTHR32322">
    <property type="entry name" value="INNER MEMBRANE TRANSPORTER"/>
    <property type="match status" value="1"/>
</dbReference>
<feature type="transmembrane region" description="Helical" evidence="6">
    <location>
        <begin position="243"/>
        <end position="268"/>
    </location>
</feature>
<feature type="transmembrane region" description="Helical" evidence="6">
    <location>
        <begin position="216"/>
        <end position="236"/>
    </location>
</feature>
<feature type="transmembrane region" description="Helical" evidence="6">
    <location>
        <begin position="188"/>
        <end position="210"/>
    </location>
</feature>
<evidence type="ECO:0000256" key="1">
    <source>
        <dbReference type="ARBA" id="ARBA00004141"/>
    </source>
</evidence>
<dbReference type="Pfam" id="PF00892">
    <property type="entry name" value="EamA"/>
    <property type="match status" value="2"/>
</dbReference>
<feature type="domain" description="EamA" evidence="7">
    <location>
        <begin position="158"/>
        <end position="291"/>
    </location>
</feature>
<keyword evidence="5 6" id="KW-0472">Membrane</keyword>
<keyword evidence="3 6" id="KW-0812">Transmembrane</keyword>